<dbReference type="OrthoDB" id="411251at2759"/>
<name>S8CY79_9LAMI</name>
<proteinExistence type="inferred from homology"/>
<evidence type="ECO:0000313" key="10">
    <source>
        <dbReference type="Proteomes" id="UP000015453"/>
    </source>
</evidence>
<keyword evidence="5 8" id="KW-0378">Hydrolase</keyword>
<evidence type="ECO:0000256" key="6">
    <source>
        <dbReference type="ARBA" id="ARBA00023016"/>
    </source>
</evidence>
<dbReference type="EC" id="3.1.3.12" evidence="8"/>
<keyword evidence="10" id="KW-1185">Reference proteome</keyword>
<organism evidence="9 10">
    <name type="scientific">Genlisea aurea</name>
    <dbReference type="NCBI Taxonomy" id="192259"/>
    <lineage>
        <taxon>Eukaryota</taxon>
        <taxon>Viridiplantae</taxon>
        <taxon>Streptophyta</taxon>
        <taxon>Embryophyta</taxon>
        <taxon>Tracheophyta</taxon>
        <taxon>Spermatophyta</taxon>
        <taxon>Magnoliopsida</taxon>
        <taxon>eudicotyledons</taxon>
        <taxon>Gunneridae</taxon>
        <taxon>Pentapetalae</taxon>
        <taxon>asterids</taxon>
        <taxon>lamiids</taxon>
        <taxon>Lamiales</taxon>
        <taxon>Lentibulariaceae</taxon>
        <taxon>Genlisea</taxon>
    </lineage>
</organism>
<evidence type="ECO:0000256" key="1">
    <source>
        <dbReference type="ARBA" id="ARBA00000500"/>
    </source>
</evidence>
<comment type="pathway">
    <text evidence="3 8">Glycan biosynthesis; trehalose biosynthesis.</text>
</comment>
<dbReference type="InterPro" id="IPR003337">
    <property type="entry name" value="Trehalose_PPase"/>
</dbReference>
<evidence type="ECO:0000256" key="3">
    <source>
        <dbReference type="ARBA" id="ARBA00005199"/>
    </source>
</evidence>
<dbReference type="CDD" id="cd01627">
    <property type="entry name" value="HAD_TPP"/>
    <property type="match status" value="1"/>
</dbReference>
<keyword evidence="6" id="KW-0346">Stress response</keyword>
<dbReference type="AlphaFoldDB" id="S8CY79"/>
<reference evidence="9 10" key="1">
    <citation type="journal article" date="2013" name="BMC Genomics">
        <title>The miniature genome of a carnivorous plant Genlisea aurea contains a low number of genes and short non-coding sequences.</title>
        <authorList>
            <person name="Leushkin E.V."/>
            <person name="Sutormin R.A."/>
            <person name="Nabieva E.R."/>
            <person name="Penin A.A."/>
            <person name="Kondrashov A.S."/>
            <person name="Logacheva M.D."/>
        </authorList>
    </citation>
    <scope>NUCLEOTIDE SEQUENCE [LARGE SCALE GENOMIC DNA]</scope>
</reference>
<dbReference type="InterPro" id="IPR036412">
    <property type="entry name" value="HAD-like_sf"/>
</dbReference>
<protein>
    <recommendedName>
        <fullName evidence="8">Trehalose 6-phosphate phosphatase</fullName>
        <ecNumber evidence="8">3.1.3.12</ecNumber>
    </recommendedName>
</protein>
<dbReference type="FunFam" id="3.30.70.1020:FF:000004">
    <property type="entry name" value="Trehalose 6-phosphate phosphatase"/>
    <property type="match status" value="1"/>
</dbReference>
<comment type="caution">
    <text evidence="9">The sequence shown here is derived from an EMBL/GenBank/DDBJ whole genome shotgun (WGS) entry which is preliminary data.</text>
</comment>
<comment type="function">
    <text evidence="7">Removes the phosphate from trehalose 6-phosphate to produce free trehalose. Trehalose accumulation in plant may improve abiotic stress tolerance.</text>
</comment>
<dbReference type="NCBIfam" id="TIGR01484">
    <property type="entry name" value="HAD-SF-IIB"/>
    <property type="match status" value="1"/>
</dbReference>
<dbReference type="GO" id="GO:0004805">
    <property type="term" value="F:trehalose-phosphatase activity"/>
    <property type="evidence" value="ECO:0007669"/>
    <property type="project" value="UniProtKB-EC"/>
</dbReference>
<dbReference type="InterPro" id="IPR006379">
    <property type="entry name" value="HAD-SF_hydro_IIB"/>
</dbReference>
<gene>
    <name evidence="9" type="ORF">M569_02812</name>
</gene>
<dbReference type="Gene3D" id="3.40.50.1000">
    <property type="entry name" value="HAD superfamily/HAD-like"/>
    <property type="match status" value="1"/>
</dbReference>
<evidence type="ECO:0000256" key="2">
    <source>
        <dbReference type="ARBA" id="ARBA00001968"/>
    </source>
</evidence>
<dbReference type="InterPro" id="IPR023214">
    <property type="entry name" value="HAD_sf"/>
</dbReference>
<dbReference type="Gene3D" id="3.30.70.1020">
    <property type="entry name" value="Trehalose-6-phosphate phosphatase related protein, domain 2"/>
    <property type="match status" value="1"/>
</dbReference>
<sequence>MGISEPKPRQTTAKMAAHPSAIGSFEKIMAAAEGKQVVVFLDYDGTLSPIVAHPDRALISPEMRSAVKDVAKLFPTAIVSGRSRSKVYDLVGLPELYYAGSHGMDIKAPRHGNDVVCQPAREFLPLIDRVCKILTAKMDTIPGALVENNKFCLSVHFRCVDEQRWGEVAGEVTSVMKECDQLRLTHGRKVLEIRPAIQWDKGNAVQFLLDSLGYTKSHNVLPIYIGDDRTDEDAFKVLRNRGQGIGILVSKTPTETFASYTLQDPSEVQQFLRRLVNYNRSRATPATLRN</sequence>
<evidence type="ECO:0000256" key="8">
    <source>
        <dbReference type="RuleBase" id="RU361117"/>
    </source>
</evidence>
<evidence type="ECO:0000256" key="7">
    <source>
        <dbReference type="ARBA" id="ARBA00025274"/>
    </source>
</evidence>
<comment type="cofactor">
    <cofactor evidence="2 8">
        <name>a divalent metal cation</name>
        <dbReference type="ChEBI" id="CHEBI:60240"/>
    </cofactor>
</comment>
<comment type="catalytic activity">
    <reaction evidence="1 8">
        <text>alpha,alpha-trehalose 6-phosphate + H2O = alpha,alpha-trehalose + phosphate</text>
        <dbReference type="Rhea" id="RHEA:23420"/>
        <dbReference type="ChEBI" id="CHEBI:15377"/>
        <dbReference type="ChEBI" id="CHEBI:16551"/>
        <dbReference type="ChEBI" id="CHEBI:43474"/>
        <dbReference type="ChEBI" id="CHEBI:58429"/>
        <dbReference type="EC" id="3.1.3.12"/>
    </reaction>
</comment>
<evidence type="ECO:0000256" key="5">
    <source>
        <dbReference type="ARBA" id="ARBA00022801"/>
    </source>
</evidence>
<comment type="similarity">
    <text evidence="4 8">Belongs to the trehalose phosphatase family.</text>
</comment>
<dbReference type="PANTHER" id="PTHR43768">
    <property type="entry name" value="TREHALOSE 6-PHOSPHATE PHOSPHATASE"/>
    <property type="match status" value="1"/>
</dbReference>
<dbReference type="GO" id="GO:0005992">
    <property type="term" value="P:trehalose biosynthetic process"/>
    <property type="evidence" value="ECO:0007669"/>
    <property type="project" value="UniProtKB-UniPathway"/>
</dbReference>
<dbReference type="NCBIfam" id="TIGR00685">
    <property type="entry name" value="T6PP"/>
    <property type="match status" value="1"/>
</dbReference>
<evidence type="ECO:0000256" key="4">
    <source>
        <dbReference type="ARBA" id="ARBA00008770"/>
    </source>
</evidence>
<dbReference type="EMBL" id="AUSU01001046">
    <property type="protein sequence ID" value="EPS71945.1"/>
    <property type="molecule type" value="Genomic_DNA"/>
</dbReference>
<dbReference type="FunFam" id="3.40.50.1000:FF:000073">
    <property type="entry name" value="Trehalose 6-phosphate phosphatase"/>
    <property type="match status" value="1"/>
</dbReference>
<dbReference type="Pfam" id="PF02358">
    <property type="entry name" value="Trehalose_PPase"/>
    <property type="match status" value="1"/>
</dbReference>
<dbReference type="InterPro" id="IPR044651">
    <property type="entry name" value="OTSB-like"/>
</dbReference>
<accession>S8CY79</accession>
<dbReference type="SUPFAM" id="SSF56784">
    <property type="entry name" value="HAD-like"/>
    <property type="match status" value="1"/>
</dbReference>
<dbReference type="UniPathway" id="UPA00299"/>
<evidence type="ECO:0000313" key="9">
    <source>
        <dbReference type="EMBL" id="EPS71945.1"/>
    </source>
</evidence>
<dbReference type="Proteomes" id="UP000015453">
    <property type="component" value="Unassembled WGS sequence"/>
</dbReference>
<dbReference type="PANTHER" id="PTHR43768:SF32">
    <property type="entry name" value="TREHALOSE-PHOSPHATE PHOSPHATASE C-RELATED"/>
    <property type="match status" value="1"/>
</dbReference>